<dbReference type="GO" id="GO:1901359">
    <property type="term" value="F:tungstate binding"/>
    <property type="evidence" value="ECO:0007669"/>
    <property type="project" value="UniProtKB-ARBA"/>
</dbReference>
<comment type="similarity">
    <text evidence="1">Belongs to the bacterial solute-binding protein ModA family.</text>
</comment>
<protein>
    <submittedName>
        <fullName evidence="8">Molybdate ABC transporter substrate-binding protein</fullName>
    </submittedName>
</protein>
<keyword evidence="9" id="KW-1185">Reference proteome</keyword>
<evidence type="ECO:0000256" key="2">
    <source>
        <dbReference type="ARBA" id="ARBA00022505"/>
    </source>
</evidence>
<evidence type="ECO:0000313" key="9">
    <source>
        <dbReference type="Proteomes" id="UP000587991"/>
    </source>
</evidence>
<evidence type="ECO:0000256" key="1">
    <source>
        <dbReference type="ARBA" id="ARBA00009175"/>
    </source>
</evidence>
<name>A0A847RTH8_9NEIS</name>
<evidence type="ECO:0000256" key="4">
    <source>
        <dbReference type="ARBA" id="ARBA00022729"/>
    </source>
</evidence>
<dbReference type="GO" id="GO:0030973">
    <property type="term" value="F:molybdate ion binding"/>
    <property type="evidence" value="ECO:0007669"/>
    <property type="project" value="UniProtKB-ARBA"/>
</dbReference>
<dbReference type="EMBL" id="JABAIM010000001">
    <property type="protein sequence ID" value="NLR74510.1"/>
    <property type="molecule type" value="Genomic_DNA"/>
</dbReference>
<dbReference type="PANTHER" id="PTHR30632">
    <property type="entry name" value="MOLYBDATE-BINDING PERIPLASMIC PROTEIN"/>
    <property type="match status" value="1"/>
</dbReference>
<gene>
    <name evidence="8" type="primary">modA</name>
    <name evidence="8" type="ORF">HF682_05000</name>
</gene>
<feature type="binding site" evidence="6">
    <location>
        <position position="28"/>
    </location>
    <ligand>
        <name>molybdate</name>
        <dbReference type="ChEBI" id="CHEBI:36264"/>
    </ligand>
</feature>
<dbReference type="PIRSF" id="PIRSF004846">
    <property type="entry name" value="ModA"/>
    <property type="match status" value="1"/>
</dbReference>
<comment type="caution">
    <text evidence="8">The sequence shown here is derived from an EMBL/GenBank/DDBJ whole genome shotgun (WGS) entry which is preliminary data.</text>
</comment>
<dbReference type="InterPro" id="IPR005950">
    <property type="entry name" value="ModA"/>
</dbReference>
<dbReference type="Pfam" id="PF13531">
    <property type="entry name" value="SBP_bac_11"/>
    <property type="match status" value="1"/>
</dbReference>
<feature type="binding site" evidence="6">
    <location>
        <position position="56"/>
    </location>
    <ligand>
        <name>molybdate</name>
        <dbReference type="ChEBI" id="CHEBI:36264"/>
    </ligand>
</feature>
<keyword evidence="4 7" id="KW-0732">Signal</keyword>
<dbReference type="Gene3D" id="3.40.190.10">
    <property type="entry name" value="Periplasmic binding protein-like II"/>
    <property type="match status" value="2"/>
</dbReference>
<keyword evidence="2 6" id="KW-0500">Molybdenum</keyword>
<evidence type="ECO:0000256" key="7">
    <source>
        <dbReference type="SAM" id="SignalP"/>
    </source>
</evidence>
<feature type="binding site" evidence="6">
    <location>
        <position position="183"/>
    </location>
    <ligand>
        <name>molybdate</name>
        <dbReference type="ChEBI" id="CHEBI:36264"/>
    </ligand>
</feature>
<organism evidence="8 9">
    <name type="scientific">Leeia aquatica</name>
    <dbReference type="NCBI Taxonomy" id="2725557"/>
    <lineage>
        <taxon>Bacteria</taxon>
        <taxon>Pseudomonadati</taxon>
        <taxon>Pseudomonadota</taxon>
        <taxon>Betaproteobacteria</taxon>
        <taxon>Neisseriales</taxon>
        <taxon>Leeiaceae</taxon>
        <taxon>Leeia</taxon>
    </lineage>
</organism>
<comment type="subunit">
    <text evidence="5">The complex is composed of two ATP-binding proteins (ModC), two transmembrane proteins (ModB) and a solute-binding protein (ModA).</text>
</comment>
<keyword evidence="3 6" id="KW-0479">Metal-binding</keyword>
<dbReference type="GO" id="GO:0015689">
    <property type="term" value="P:molybdate ion transport"/>
    <property type="evidence" value="ECO:0007669"/>
    <property type="project" value="InterPro"/>
</dbReference>
<dbReference type="FunFam" id="3.40.190.10:FF:000035">
    <property type="entry name" value="Molybdate ABC transporter substrate-binding protein"/>
    <property type="match status" value="1"/>
</dbReference>
<dbReference type="AlphaFoldDB" id="A0A847RTH8"/>
<sequence length="246" mass="26215">MLRKSVWVLALLCPLAQAGELTVSAASSLSEAFKEVATAYEARTPGDKVLLNFAASGALLQQMAKGAPVDVFASADEQTMQLAISQGLVKAGAAKDFAGNLLVLVVPPAAKVMPKQLTDLNGATIQKLALGNPDSVPAGRYAQQALQQANLWSILQPRLIPAQNVRQALDYVARGEVDAGFVYQTDALQFKDKVKVAFTVPLAKPVRYPLAALAASTHPAEAQRFVRFVLSAEGQAILRRHGFQQP</sequence>
<proteinExistence type="inferred from homology"/>
<feature type="binding site" evidence="6">
    <location>
        <position position="138"/>
    </location>
    <ligand>
        <name>molybdate</name>
        <dbReference type="ChEBI" id="CHEBI:36264"/>
    </ligand>
</feature>
<dbReference type="NCBIfam" id="TIGR01256">
    <property type="entry name" value="modA"/>
    <property type="match status" value="1"/>
</dbReference>
<dbReference type="Proteomes" id="UP000587991">
    <property type="component" value="Unassembled WGS sequence"/>
</dbReference>
<evidence type="ECO:0000256" key="3">
    <source>
        <dbReference type="ARBA" id="ARBA00022723"/>
    </source>
</evidence>
<dbReference type="GO" id="GO:0046872">
    <property type="term" value="F:metal ion binding"/>
    <property type="evidence" value="ECO:0007669"/>
    <property type="project" value="UniProtKB-KW"/>
</dbReference>
<dbReference type="InterPro" id="IPR050682">
    <property type="entry name" value="ModA/WtpA"/>
</dbReference>
<evidence type="ECO:0000256" key="5">
    <source>
        <dbReference type="ARBA" id="ARBA00062515"/>
    </source>
</evidence>
<feature type="binding site" evidence="6">
    <location>
        <position position="165"/>
    </location>
    <ligand>
        <name>molybdate</name>
        <dbReference type="ChEBI" id="CHEBI:36264"/>
    </ligand>
</feature>
<evidence type="ECO:0000256" key="6">
    <source>
        <dbReference type="PIRSR" id="PIRSR004846-1"/>
    </source>
</evidence>
<dbReference type="PANTHER" id="PTHR30632:SF0">
    <property type="entry name" value="SULFATE-BINDING PROTEIN"/>
    <property type="match status" value="1"/>
</dbReference>
<evidence type="ECO:0000313" key="8">
    <source>
        <dbReference type="EMBL" id="NLR74510.1"/>
    </source>
</evidence>
<feature type="signal peptide" evidence="7">
    <location>
        <begin position="1"/>
        <end position="18"/>
    </location>
</feature>
<dbReference type="SUPFAM" id="SSF53850">
    <property type="entry name" value="Periplasmic binding protein-like II"/>
    <property type="match status" value="1"/>
</dbReference>
<feature type="chain" id="PRO_5032786169" evidence="7">
    <location>
        <begin position="19"/>
        <end position="246"/>
    </location>
</feature>
<dbReference type="RefSeq" id="WP_168876123.1">
    <property type="nucleotide sequence ID" value="NZ_JABAIM010000001.1"/>
</dbReference>
<reference evidence="8 9" key="1">
    <citation type="submission" date="2020-04" db="EMBL/GenBank/DDBJ databases">
        <title>Draft genome of Leeia sp. IMCC25680.</title>
        <authorList>
            <person name="Song J."/>
            <person name="Cho J.-C."/>
        </authorList>
    </citation>
    <scope>NUCLEOTIDE SEQUENCE [LARGE SCALE GENOMIC DNA]</scope>
    <source>
        <strain evidence="8 9">IMCC25680</strain>
    </source>
</reference>
<accession>A0A847RTH8</accession>